<feature type="transmembrane region" description="Helical" evidence="7">
    <location>
        <begin position="247"/>
        <end position="266"/>
    </location>
</feature>
<evidence type="ECO:0000256" key="7">
    <source>
        <dbReference type="SAM" id="Phobius"/>
    </source>
</evidence>
<dbReference type="Proteomes" id="UP000739538">
    <property type="component" value="Unassembled WGS sequence"/>
</dbReference>
<dbReference type="GO" id="GO:0022857">
    <property type="term" value="F:transmembrane transporter activity"/>
    <property type="evidence" value="ECO:0007669"/>
    <property type="project" value="TreeGrafter"/>
</dbReference>
<evidence type="ECO:0000256" key="1">
    <source>
        <dbReference type="ARBA" id="ARBA00004429"/>
    </source>
</evidence>
<dbReference type="GO" id="GO:0005886">
    <property type="term" value="C:plasma membrane"/>
    <property type="evidence" value="ECO:0007669"/>
    <property type="project" value="UniProtKB-SubCell"/>
</dbReference>
<keyword evidence="6 7" id="KW-0472">Membrane</keyword>
<sequence length="437" mass="46601">MILLVVLGLLALALLGMPLFTVMGLGSLIAFGSEDISSSAVISEMTRLATSPVLVSIPLFTFAGYLFAEGGTAARLVRLSRAAFGWIPGGLAIVSLVTCAVLTAFTGASGVTIVAAGGLLMPALLQERYSERFSLGLLTTSGSLGLLFPPSLPLILYSYVASSAAGGLLLDPASAPTVDRLFVAGLLPGIFLIVALSFLCVREGGQRKIARTPFHWSEVFPALRGALWEIPLPIIVLGGIYGGKLTVIEAASVTALYAFVSQVFIYRDVSLTRLPKIAAESMTLVGGILVILGAALGLTNYLIDAEVPLQLLEWVRGTIDNRLVFLLVLNAFLLVVGFLMDIFSALIVVVPLIVPLAQEYDVNLVHLGIIFLTNLEIGYSTPPVGLNLFISSYRFGKPVVEVYRASIRWLVVLLIALLVITYVPELSLILLKWMSIP</sequence>
<keyword evidence="5 7" id="KW-1133">Transmembrane helix</keyword>
<dbReference type="AlphaFoldDB" id="A0A956SET7"/>
<evidence type="ECO:0000256" key="5">
    <source>
        <dbReference type="ARBA" id="ARBA00022989"/>
    </source>
</evidence>
<feature type="transmembrane region" description="Helical" evidence="7">
    <location>
        <begin position="48"/>
        <end position="67"/>
    </location>
</feature>
<feature type="transmembrane region" description="Helical" evidence="7">
    <location>
        <begin position="181"/>
        <end position="201"/>
    </location>
</feature>
<protein>
    <submittedName>
        <fullName evidence="9">TRAP transporter large permease subunit</fullName>
    </submittedName>
</protein>
<reference evidence="9" key="2">
    <citation type="journal article" date="2021" name="Microbiome">
        <title>Successional dynamics and alternative stable states in a saline activated sludge microbial community over 9 years.</title>
        <authorList>
            <person name="Wang Y."/>
            <person name="Ye J."/>
            <person name="Ju F."/>
            <person name="Liu L."/>
            <person name="Boyd J.A."/>
            <person name="Deng Y."/>
            <person name="Parks D.H."/>
            <person name="Jiang X."/>
            <person name="Yin X."/>
            <person name="Woodcroft B.J."/>
            <person name="Tyson G.W."/>
            <person name="Hugenholtz P."/>
            <person name="Polz M.F."/>
            <person name="Zhang T."/>
        </authorList>
    </citation>
    <scope>NUCLEOTIDE SEQUENCE</scope>
    <source>
        <strain evidence="9">HKST-UBA02</strain>
    </source>
</reference>
<dbReference type="NCBIfam" id="TIGR00786">
    <property type="entry name" value="dctM"/>
    <property type="match status" value="1"/>
</dbReference>
<comment type="caution">
    <text evidence="9">The sequence shown here is derived from an EMBL/GenBank/DDBJ whole genome shotgun (WGS) entry which is preliminary data.</text>
</comment>
<evidence type="ECO:0000313" key="10">
    <source>
        <dbReference type="Proteomes" id="UP000739538"/>
    </source>
</evidence>
<accession>A0A956SET7</accession>
<dbReference type="PIRSF" id="PIRSF006066">
    <property type="entry name" value="HI0050"/>
    <property type="match status" value="1"/>
</dbReference>
<feature type="transmembrane region" description="Helical" evidence="7">
    <location>
        <begin position="278"/>
        <end position="303"/>
    </location>
</feature>
<dbReference type="InterPro" id="IPR010656">
    <property type="entry name" value="DctM"/>
</dbReference>
<feature type="transmembrane region" description="Helical" evidence="7">
    <location>
        <begin position="104"/>
        <end position="125"/>
    </location>
</feature>
<evidence type="ECO:0000313" key="9">
    <source>
        <dbReference type="EMBL" id="MCA9757821.1"/>
    </source>
</evidence>
<keyword evidence="4 7" id="KW-0812">Transmembrane</keyword>
<keyword evidence="3" id="KW-0997">Cell inner membrane</keyword>
<keyword evidence="2" id="KW-1003">Cell membrane</keyword>
<feature type="domain" description="TRAP C4-dicarboxylate transport system permease DctM subunit" evidence="8">
    <location>
        <begin position="7"/>
        <end position="426"/>
    </location>
</feature>
<dbReference type="PANTHER" id="PTHR33362">
    <property type="entry name" value="SIALIC ACID TRAP TRANSPORTER PERMEASE PROTEIN SIAT-RELATED"/>
    <property type="match status" value="1"/>
</dbReference>
<feature type="transmembrane region" description="Helical" evidence="7">
    <location>
        <begin position="323"/>
        <end position="352"/>
    </location>
</feature>
<feature type="transmembrane region" description="Helical" evidence="7">
    <location>
        <begin position="137"/>
        <end position="161"/>
    </location>
</feature>
<feature type="transmembrane region" description="Helical" evidence="7">
    <location>
        <begin position="409"/>
        <end position="431"/>
    </location>
</feature>
<feature type="transmembrane region" description="Helical" evidence="7">
    <location>
        <begin position="79"/>
        <end position="98"/>
    </location>
</feature>
<reference evidence="9" key="1">
    <citation type="submission" date="2020-04" db="EMBL/GenBank/DDBJ databases">
        <authorList>
            <person name="Zhang T."/>
        </authorList>
    </citation>
    <scope>NUCLEOTIDE SEQUENCE</scope>
    <source>
        <strain evidence="9">HKST-UBA02</strain>
    </source>
</reference>
<dbReference type="EMBL" id="JAGQHS010000122">
    <property type="protein sequence ID" value="MCA9757821.1"/>
    <property type="molecule type" value="Genomic_DNA"/>
</dbReference>
<dbReference type="PANTHER" id="PTHR33362:SF5">
    <property type="entry name" value="C4-DICARBOXYLATE TRAP TRANSPORTER LARGE PERMEASE PROTEIN DCTM"/>
    <property type="match status" value="1"/>
</dbReference>
<evidence type="ECO:0000259" key="8">
    <source>
        <dbReference type="Pfam" id="PF06808"/>
    </source>
</evidence>
<dbReference type="Pfam" id="PF06808">
    <property type="entry name" value="DctM"/>
    <property type="match status" value="1"/>
</dbReference>
<evidence type="ECO:0000256" key="6">
    <source>
        <dbReference type="ARBA" id="ARBA00023136"/>
    </source>
</evidence>
<evidence type="ECO:0000256" key="4">
    <source>
        <dbReference type="ARBA" id="ARBA00022692"/>
    </source>
</evidence>
<evidence type="ECO:0000256" key="2">
    <source>
        <dbReference type="ARBA" id="ARBA00022475"/>
    </source>
</evidence>
<comment type="subcellular location">
    <subcellularLocation>
        <location evidence="1">Cell inner membrane</location>
        <topology evidence="1">Multi-pass membrane protein</topology>
    </subcellularLocation>
</comment>
<dbReference type="InterPro" id="IPR004681">
    <property type="entry name" value="TRAP_DctM"/>
</dbReference>
<evidence type="ECO:0000256" key="3">
    <source>
        <dbReference type="ARBA" id="ARBA00022519"/>
    </source>
</evidence>
<organism evidence="9 10">
    <name type="scientific">Eiseniibacteriota bacterium</name>
    <dbReference type="NCBI Taxonomy" id="2212470"/>
    <lineage>
        <taxon>Bacteria</taxon>
        <taxon>Candidatus Eiseniibacteriota</taxon>
    </lineage>
</organism>
<feature type="transmembrane region" description="Helical" evidence="7">
    <location>
        <begin position="364"/>
        <end position="389"/>
    </location>
</feature>
<proteinExistence type="predicted"/>
<gene>
    <name evidence="9" type="ORF">KDA27_18665</name>
</gene>
<name>A0A956SET7_UNCEI</name>